<accession>A0A619AIP6</accession>
<dbReference type="AlphaFoldDB" id="A0A619AIP6"/>
<sequence length="74" mass="8660">MGSLDAYKENFILLGMENKFEMLELLSRKDYMVMEITEYAKYASKDEVFDVIFMAEKQTWCANGIIALGSVYRR</sequence>
<gene>
    <name evidence="1" type="ORF">ATT75_24420</name>
</gene>
<dbReference type="EMBL" id="AAKZQX010000072">
    <property type="protein sequence ID" value="ECX6035795.1"/>
    <property type="molecule type" value="Genomic_DNA"/>
</dbReference>
<proteinExistence type="predicted"/>
<comment type="caution">
    <text evidence="1">The sequence shown here is derived from an EMBL/GenBank/DDBJ whole genome shotgun (WGS) entry which is preliminary data.</text>
</comment>
<name>A0A619AIP6_SALET</name>
<reference evidence="1" key="1">
    <citation type="submission" date="2018-07" db="EMBL/GenBank/DDBJ databases">
        <authorList>
            <consortium name="PulseNet: The National Subtyping Network for Foodborne Disease Surveillance"/>
            <person name="Tarr C.L."/>
            <person name="Trees E."/>
            <person name="Katz L.S."/>
            <person name="Carleton-Romer H.A."/>
            <person name="Stroika S."/>
            <person name="Kucerova Z."/>
            <person name="Roache K.F."/>
            <person name="Sabol A.L."/>
            <person name="Besser J."/>
            <person name="Gerner-Smidt P."/>
        </authorList>
    </citation>
    <scope>NUCLEOTIDE SEQUENCE</scope>
    <source>
        <strain evidence="1">PNUSAS001246</strain>
    </source>
</reference>
<evidence type="ECO:0000313" key="1">
    <source>
        <dbReference type="EMBL" id="ECX6035795.1"/>
    </source>
</evidence>
<organism evidence="1">
    <name type="scientific">Salmonella enterica subsp. enterica serovar Panama</name>
    <dbReference type="NCBI Taxonomy" id="29472"/>
    <lineage>
        <taxon>Bacteria</taxon>
        <taxon>Pseudomonadati</taxon>
        <taxon>Pseudomonadota</taxon>
        <taxon>Gammaproteobacteria</taxon>
        <taxon>Enterobacterales</taxon>
        <taxon>Enterobacteriaceae</taxon>
        <taxon>Salmonella</taxon>
    </lineage>
</organism>
<protein>
    <submittedName>
        <fullName evidence="1">Uncharacterized protein</fullName>
    </submittedName>
</protein>